<evidence type="ECO:0000256" key="1">
    <source>
        <dbReference type="ARBA" id="ARBA00006607"/>
    </source>
</evidence>
<organism evidence="6 7">
    <name type="scientific">Perkinsus olseni</name>
    <name type="common">Perkinsus atlanticus</name>
    <dbReference type="NCBI Taxonomy" id="32597"/>
    <lineage>
        <taxon>Eukaryota</taxon>
        <taxon>Sar</taxon>
        <taxon>Alveolata</taxon>
        <taxon>Perkinsozoa</taxon>
        <taxon>Perkinsea</taxon>
        <taxon>Perkinsida</taxon>
        <taxon>Perkinsidae</taxon>
        <taxon>Perkinsus</taxon>
    </lineage>
</organism>
<dbReference type="GO" id="GO:0005524">
    <property type="term" value="F:ATP binding"/>
    <property type="evidence" value="ECO:0007669"/>
    <property type="project" value="InterPro"/>
</dbReference>
<comment type="caution">
    <text evidence="6">The sequence shown here is derived from an EMBL/GenBank/DDBJ whole genome shotgun (WGS) entry which is preliminary data.</text>
</comment>
<feature type="region of interest" description="Disordered" evidence="4">
    <location>
        <begin position="46"/>
        <end position="86"/>
    </location>
</feature>
<dbReference type="Gene3D" id="1.10.560.10">
    <property type="entry name" value="GroEL-like equatorial domain"/>
    <property type="match status" value="1"/>
</dbReference>
<dbReference type="SUPFAM" id="SSF82185">
    <property type="entry name" value="Histone H3 K4-specific methyltransferase SET7/9 N-terminal domain"/>
    <property type="match status" value="1"/>
</dbReference>
<feature type="compositionally biased region" description="Polar residues" evidence="4">
    <location>
        <begin position="62"/>
        <end position="81"/>
    </location>
</feature>
<evidence type="ECO:0000313" key="7">
    <source>
        <dbReference type="Proteomes" id="UP000553632"/>
    </source>
</evidence>
<feature type="domain" description="Protein kinase" evidence="5">
    <location>
        <begin position="655"/>
        <end position="1014"/>
    </location>
</feature>
<keyword evidence="2" id="KW-0143">Chaperone</keyword>
<dbReference type="InterPro" id="IPR008271">
    <property type="entry name" value="Ser/Thr_kinase_AS"/>
</dbReference>
<dbReference type="NCBIfam" id="NF009487">
    <property type="entry name" value="PRK12849.1"/>
    <property type="match status" value="1"/>
</dbReference>
<dbReference type="Proteomes" id="UP000553632">
    <property type="component" value="Unassembled WGS sequence"/>
</dbReference>
<dbReference type="Pfam" id="PF00069">
    <property type="entry name" value="Pkinase"/>
    <property type="match status" value="1"/>
</dbReference>
<feature type="region of interest" description="Disordered" evidence="4">
    <location>
        <begin position="1"/>
        <end position="28"/>
    </location>
</feature>
<feature type="region of interest" description="Disordered" evidence="4">
    <location>
        <begin position="680"/>
        <end position="714"/>
    </location>
</feature>
<comment type="similarity">
    <text evidence="1 3">Belongs to the chaperonin (HSP60) family.</text>
</comment>
<dbReference type="PANTHER" id="PTHR45633">
    <property type="entry name" value="60 KDA HEAT SHOCK PROTEIN, MITOCHONDRIAL"/>
    <property type="match status" value="1"/>
</dbReference>
<dbReference type="GO" id="GO:0042026">
    <property type="term" value="P:protein refolding"/>
    <property type="evidence" value="ECO:0007669"/>
    <property type="project" value="InterPro"/>
</dbReference>
<protein>
    <recommendedName>
        <fullName evidence="5">Protein kinase domain-containing protein</fullName>
    </recommendedName>
</protein>
<dbReference type="PRINTS" id="PR00298">
    <property type="entry name" value="CHAPERONIN60"/>
</dbReference>
<dbReference type="InterPro" id="IPR000719">
    <property type="entry name" value="Prot_kinase_dom"/>
</dbReference>
<dbReference type="SUPFAM" id="SSF54849">
    <property type="entry name" value="GroEL-intermediate domain like"/>
    <property type="match status" value="1"/>
</dbReference>
<dbReference type="Gene3D" id="3.50.7.10">
    <property type="entry name" value="GroEL"/>
    <property type="match status" value="1"/>
</dbReference>
<dbReference type="GO" id="GO:0140662">
    <property type="term" value="F:ATP-dependent protein folding chaperone"/>
    <property type="evidence" value="ECO:0007669"/>
    <property type="project" value="InterPro"/>
</dbReference>
<dbReference type="Pfam" id="PF00118">
    <property type="entry name" value="Cpn60_TCP1"/>
    <property type="match status" value="2"/>
</dbReference>
<evidence type="ECO:0000313" key="6">
    <source>
        <dbReference type="EMBL" id="KAF4736412.1"/>
    </source>
</evidence>
<dbReference type="GO" id="GO:0004672">
    <property type="term" value="F:protein kinase activity"/>
    <property type="evidence" value="ECO:0007669"/>
    <property type="project" value="InterPro"/>
</dbReference>
<dbReference type="FunFam" id="3.50.7.10:FF:000001">
    <property type="entry name" value="60 kDa chaperonin"/>
    <property type="match status" value="1"/>
</dbReference>
<dbReference type="InterPro" id="IPR002423">
    <property type="entry name" value="Cpn60/GroEL/TCP-1"/>
</dbReference>
<evidence type="ECO:0000259" key="5">
    <source>
        <dbReference type="PROSITE" id="PS50011"/>
    </source>
</evidence>
<dbReference type="InterPro" id="IPR011009">
    <property type="entry name" value="Kinase-like_dom_sf"/>
</dbReference>
<evidence type="ECO:0000256" key="4">
    <source>
        <dbReference type="SAM" id="MobiDB-lite"/>
    </source>
</evidence>
<sequence>MMTVANRGRAGSVDSLTSSAESVSYAAQKFRSDRSAAGYMSFEMKGLDDEDDADQRHDTDNGTDNTEATGSRRTSGESWSATRRRSAVVAIPQPPTSFYNPPPRLVSLTAVDRTNPVVRASVDCRHISKEDEVVQLHAADLTDRILQRMLTWLAWRGMDMLRGRIYMMGDGDLLGNPVASKSFYDYSGGRGGIGFVGYFGLAPATSAFDDQQAPTFDSLRHDLECVMQNAHSYDIGKSPTEGPTDEAPENGLLCIEDLISLKKFKLIDSYHSIRNLPLEWPRTRCDRPVALPRHHGYRPRRPGIWGYIFEAEVTSVNQAGLAAFLHLLIMTAGFKVRQAELVTSDGKFVNNRYVISTYAPRAAAVFRARFSTLLPAEGPLHPRGQFPRWLRENFDPEQDKITGYGSVWFENDPRRGAYTGSLVEGRREGFGRYWVQGEAAHIGELSAETFEGDWQQDEFTGYGFKVTEDAVWKMGRFEAGELKMGMSISPFTQPINSVRVTMDQNGRRRQECVYTAHVRRAEQWRYHVIGLSPVTGVPLQAGPDLPELYDSAILPLHCMDRFEIAAWLELMGLRRSALLMSAKSYDGEDLERMLHNGTAAEELDMTLAQVNAVERMQQVLLKACSIDRHMRSPVAVTDALSNPVLADKHLPMQQINIIETIGEGAYGRVQYAQYTIKRHRSRSGSRHLSGRNRLASQEDEAMRPRLPSVCPSSPPMVKSAAMAIPISMSELQSPRSGMSSAAAAMTGSMSRTFNTSSVEYLALKEQVGSEATLENATELLRESYVLQAVCGHKNVVSLAGIAADPNTETYSKRFLATQLLESSLPAIIYGPTSSGLDSVDLDSKAVHGFALDIACGLAYMHRHYLIHGDVKSPNVLVDLRSKPPTAKLCDFGHSASRVVPRYQRRMCTFGWASPESLRDDDISTPSDVWSWACIVWEMVNREIPWRMCSHSEMVAAVGMCGLHPGRYIGNGCINAKMSPLLRRMTDRCWVYNPGHRVTMQRCVKALRRYRDTTIRRCEKNMWAMFGGQQRRRQSRRSRLPAVLSLIVVAGLCVTTWDVLKPSTEALFAAPLPPGALGALNPTALRGASEAIVDFGADARDSLLRGLNLVADAVKVTLGPQGRNVVLTEGGASDRTRVKTVNDGATIARDMAKRLNMQVGSKDAIGAEILASAASKSEVSTGDGTSSTAVLTQYLINRGLEVMGNSTTSNAVEIKKGLESAANDCVSLLHKMAHPLKRGKEALAQIAAVSTGDAEMAKVLATAFAHVGHEEEVTVEEARDGGEQDTVEFTDGYTFDRGYESSQFATSASDRSDWKPGQCVLEGKVSLLLVEGRIEEPQDLIPALKAATEGKTPLLVLADEFSPAAIRTVLLSVMSGQVPRMVCVKAPGYGVERARRLEDLAAATGASVVGERRLKRLHEAEETDFGTASSVSVGKSRTVIKLTEDSQERVDARAAELRAEIKQSASRYERSKLQSRLASLKGGVAAIRITGDSELVVRDKGLRYEDGIGALKAAMKGGVLPGGGAALLAAAGALGEGVMGREGSPSWTAGYRLLVEALPRVMWQIAENSGADGDAVVERCGEVQRSGGNPGMGYNAIRGRLEDLPSAGILDPALVVESVVRVASATAASVLLTEALVAPSGSDARMISERSGLPGMGLPAGGFISSSAAVPPPAEGPARTEPKGPALAATDGCDNGLGTSIPPASSSGREEEMEDLVGTFYQRRVGDADGRAWRVVEALARGGDQSLDDLDRIDWNGMWRSVSSKVLKLVGGVEALKGEDVEAAAAGLFVTELANDTHYFPFELLFRESNKVDDAVRLMKKLSCLDEAFMNAIAIITTTEEFRSAGMAVGAGVYCRRIPADSEEHRRAKAEVKRAEDRFASLLETEPGVVVWSSALVGREEEVKALRVQRDGGRRRQVLVFRNADTCHEACVFSGGQEVEWEWVDLAEEEQISLGVTRVEAIAREESEVDFDICGFPYALRVSFPDGACPGRAVSLRARQALRRQMARGGSVVEVCKAALKDLDLTFAAVPFIVAEELRECREERRALEVKFMHNWLVPWSVLMVARACKYTARRYGNAPPGSGSRAEGRVSYSEALFCVLFNTAWDGKFSPSDDPAAIASSLYVTLAVLLSAVGREAPPAAL</sequence>
<reference evidence="6 7" key="1">
    <citation type="submission" date="2020-04" db="EMBL/GenBank/DDBJ databases">
        <title>Perkinsus olseni comparative genomics.</title>
        <authorList>
            <person name="Bogema D.R."/>
        </authorList>
    </citation>
    <scope>NUCLEOTIDE SEQUENCE [LARGE SCALE GENOMIC DNA]</scope>
    <source>
        <strain evidence="6 7">ATCC PRA-207</strain>
    </source>
</reference>
<name>A0A7J6SV27_PEROL</name>
<dbReference type="InterPro" id="IPR027409">
    <property type="entry name" value="GroEL-like_apical_dom_sf"/>
</dbReference>
<dbReference type="Gene3D" id="3.30.260.10">
    <property type="entry name" value="TCP-1-like chaperonin intermediate domain"/>
    <property type="match status" value="1"/>
</dbReference>
<dbReference type="InterPro" id="IPR027413">
    <property type="entry name" value="GROEL-like_equatorial_sf"/>
</dbReference>
<dbReference type="PROSITE" id="PS00108">
    <property type="entry name" value="PROTEIN_KINASE_ST"/>
    <property type="match status" value="1"/>
</dbReference>
<dbReference type="InterPro" id="IPR001844">
    <property type="entry name" value="Cpn60/GroEL"/>
</dbReference>
<dbReference type="SUPFAM" id="SSF56112">
    <property type="entry name" value="Protein kinase-like (PK-like)"/>
    <property type="match status" value="1"/>
</dbReference>
<dbReference type="PROSITE" id="PS50011">
    <property type="entry name" value="PROTEIN_KINASE_DOM"/>
    <property type="match status" value="1"/>
</dbReference>
<feature type="compositionally biased region" description="Basic residues" evidence="4">
    <location>
        <begin position="680"/>
        <end position="690"/>
    </location>
</feature>
<gene>
    <name evidence="6" type="ORF">FOZ63_000510</name>
</gene>
<evidence type="ECO:0000256" key="2">
    <source>
        <dbReference type="ARBA" id="ARBA00023186"/>
    </source>
</evidence>
<feature type="region of interest" description="Disordered" evidence="4">
    <location>
        <begin position="1668"/>
        <end position="1710"/>
    </location>
</feature>
<keyword evidence="7" id="KW-1185">Reference proteome</keyword>
<dbReference type="SUPFAM" id="SSF48592">
    <property type="entry name" value="GroEL equatorial domain-like"/>
    <property type="match status" value="1"/>
</dbReference>
<dbReference type="InterPro" id="IPR027410">
    <property type="entry name" value="TCP-1-like_intermed_sf"/>
</dbReference>
<dbReference type="Gene3D" id="1.10.510.10">
    <property type="entry name" value="Transferase(Phosphotransferase) domain 1"/>
    <property type="match status" value="1"/>
</dbReference>
<dbReference type="SMART" id="SM00220">
    <property type="entry name" value="S_TKc"/>
    <property type="match status" value="1"/>
</dbReference>
<feature type="non-terminal residue" evidence="6">
    <location>
        <position position="1"/>
    </location>
</feature>
<accession>A0A7J6SV27</accession>
<proteinExistence type="inferred from homology"/>
<dbReference type="EMBL" id="JABANO010015716">
    <property type="protein sequence ID" value="KAF4736412.1"/>
    <property type="molecule type" value="Genomic_DNA"/>
</dbReference>
<dbReference type="SUPFAM" id="SSF52029">
    <property type="entry name" value="GroEL apical domain-like"/>
    <property type="match status" value="1"/>
</dbReference>
<evidence type="ECO:0000256" key="3">
    <source>
        <dbReference type="RuleBase" id="RU000418"/>
    </source>
</evidence>